<feature type="transmembrane region" description="Helical" evidence="1">
    <location>
        <begin position="24"/>
        <end position="47"/>
    </location>
</feature>
<gene>
    <name evidence="2" type="ORF">Z051_06890</name>
</gene>
<accession>A0A0M8PKP0</accession>
<feature type="transmembrane region" description="Helical" evidence="1">
    <location>
        <begin position="59"/>
        <end position="76"/>
    </location>
</feature>
<keyword evidence="1" id="KW-0812">Transmembrane</keyword>
<feature type="transmembrane region" description="Helical" evidence="1">
    <location>
        <begin position="152"/>
        <end position="172"/>
    </location>
</feature>
<reference evidence="3" key="2">
    <citation type="submission" date="2015-01" db="EMBL/GenBank/DDBJ databases">
        <title>Draft genome sequence of potential hydrocarbon metabolising strain of Rhodococcus rhodochrous.</title>
        <authorList>
            <person name="Aggarwal R.K."/>
            <person name="Dawar C."/>
        </authorList>
    </citation>
    <scope>NUCLEOTIDE SEQUENCE [LARGE SCALE GENOMIC DNA]</scope>
    <source>
        <strain evidence="3">KG-21</strain>
    </source>
</reference>
<evidence type="ECO:0000256" key="1">
    <source>
        <dbReference type="SAM" id="Phobius"/>
    </source>
</evidence>
<evidence type="ECO:0000313" key="3">
    <source>
        <dbReference type="Proteomes" id="UP000037712"/>
    </source>
</evidence>
<proteinExistence type="predicted"/>
<evidence type="ECO:0000313" key="2">
    <source>
        <dbReference type="EMBL" id="KOS56905.1"/>
    </source>
</evidence>
<feature type="transmembrane region" description="Helical" evidence="1">
    <location>
        <begin position="178"/>
        <end position="196"/>
    </location>
</feature>
<keyword evidence="1" id="KW-1133">Transmembrane helix</keyword>
<dbReference type="PATRIC" id="fig|1441923.3.peg.1521"/>
<protein>
    <submittedName>
        <fullName evidence="2">Membrane protein</fullName>
    </submittedName>
</protein>
<feature type="transmembrane region" description="Helical" evidence="1">
    <location>
        <begin position="97"/>
        <end position="114"/>
    </location>
</feature>
<dbReference type="AlphaFoldDB" id="A0A0M8PKP0"/>
<comment type="caution">
    <text evidence="2">The sequence shown here is derived from an EMBL/GenBank/DDBJ whole genome shotgun (WGS) entry which is preliminary data.</text>
</comment>
<dbReference type="RefSeq" id="WP_054371952.1">
    <property type="nucleotide sequence ID" value="NZ_AZYO01000011.1"/>
</dbReference>
<feature type="transmembrane region" description="Helical" evidence="1">
    <location>
        <begin position="203"/>
        <end position="225"/>
    </location>
</feature>
<dbReference type="Proteomes" id="UP000037712">
    <property type="component" value="Unassembled WGS sequence"/>
</dbReference>
<reference evidence="2 3" key="1">
    <citation type="journal article" date="2015" name="Genome Announc.">
        <title>Draft Genome Sequence of Rhodococcus rhodochrous Strain KG-21, a Soil Isolate from Oil Fields of Krishna-Godavari Basin, India.</title>
        <authorList>
            <person name="Dawar C."/>
            <person name="Aggarwal R.K."/>
        </authorList>
    </citation>
    <scope>NUCLEOTIDE SEQUENCE [LARGE SCALE GENOMIC DNA]</scope>
    <source>
        <strain evidence="2 3">KG-21</strain>
    </source>
</reference>
<sequence>MAPRPPTPALIGPAMSTMTTTERAALFAHTSARWAIVVAATLIGYWSTWQALVEEVARGTSGGYVALVPPFAVLAAEGVTRRRHGELPIHDRQTDRIVGGAVLLIAIAVKWLLLPRYGPNYQMMHLDVLSAWLFVIGMCVLLFGLRVASRYWPVWLLLLGTSPLAYRAMLVQLGGSKFAAGFLMVLLGSLAIAVAVGRTRRRALIGFCATMLLGLALLVAVTTRYPDARVAVAQIVPSAVAALVVGAAFYLYRYRGLAPRTLPPNPVSPREAARTLLLIVPTTVVLAAAPLPNQQLTPVSVGPPPSGSVSQVVPAGWYQLESVDYDWPRRYFGSTAQLRRQMIRAVEPRADWDRLSRPRTVAVQTLQVRRVGVFEVYPVHTSYDLGQARVSPKIRVDLGRGVQADFFTVVDDELLLTWSLMSFIWTRGDALAQRVSLLTVDNHELDAPFPQPTPNMASNASALLSVFLRGRASVEDSDPEYKDLNLLTELGRDLVEAQWRGI</sequence>
<keyword evidence="1" id="KW-0472">Membrane</keyword>
<dbReference type="EMBL" id="AZYO01000011">
    <property type="protein sequence ID" value="KOS56905.1"/>
    <property type="molecule type" value="Genomic_DNA"/>
</dbReference>
<name>A0A0M8PKP0_RHORH</name>
<organism evidence="2 3">
    <name type="scientific">Rhodococcus rhodochrous KG-21</name>
    <dbReference type="NCBI Taxonomy" id="1441923"/>
    <lineage>
        <taxon>Bacteria</taxon>
        <taxon>Bacillati</taxon>
        <taxon>Actinomycetota</taxon>
        <taxon>Actinomycetes</taxon>
        <taxon>Mycobacteriales</taxon>
        <taxon>Nocardiaceae</taxon>
        <taxon>Rhodococcus</taxon>
    </lineage>
</organism>
<feature type="transmembrane region" description="Helical" evidence="1">
    <location>
        <begin position="231"/>
        <end position="252"/>
    </location>
</feature>
<feature type="transmembrane region" description="Helical" evidence="1">
    <location>
        <begin position="126"/>
        <end position="145"/>
    </location>
</feature>